<dbReference type="PANTHER" id="PTHR45639:SF34">
    <property type="entry name" value="CHAPERONE PROTEIN DNAK"/>
    <property type="match status" value="1"/>
</dbReference>
<dbReference type="SUPFAM" id="SSF56112">
    <property type="entry name" value="Protein kinase-like (PK-like)"/>
    <property type="match status" value="1"/>
</dbReference>
<feature type="compositionally biased region" description="Low complexity" evidence="4">
    <location>
        <begin position="731"/>
        <end position="744"/>
    </location>
</feature>
<reference evidence="6 7" key="1">
    <citation type="submission" date="2024-02" db="EMBL/GenBank/DDBJ databases">
        <title>De novo assembly and annotation of 12 fungi associated with fruit tree decline syndrome in Ontario, Canada.</title>
        <authorList>
            <person name="Sulman M."/>
            <person name="Ellouze W."/>
            <person name="Ilyukhin E."/>
        </authorList>
    </citation>
    <scope>NUCLEOTIDE SEQUENCE [LARGE SCALE GENOMIC DNA]</scope>
    <source>
        <strain evidence="6 7">M169</strain>
    </source>
</reference>
<dbReference type="PROSITE" id="PS50011">
    <property type="entry name" value="PROTEIN_KINASE_DOM"/>
    <property type="match status" value="1"/>
</dbReference>
<dbReference type="InterPro" id="IPR011009">
    <property type="entry name" value="Kinase-like_dom_sf"/>
</dbReference>
<protein>
    <recommendedName>
        <fullName evidence="5">Protein kinase domain-containing protein</fullName>
    </recommendedName>
</protein>
<proteinExistence type="predicted"/>
<dbReference type="PROSITE" id="PS00108">
    <property type="entry name" value="PROTEIN_KINASE_ST"/>
    <property type="match status" value="1"/>
</dbReference>
<dbReference type="InterPro" id="IPR013126">
    <property type="entry name" value="Hsp_70_fam"/>
</dbReference>
<evidence type="ECO:0000313" key="7">
    <source>
        <dbReference type="Proteomes" id="UP001430848"/>
    </source>
</evidence>
<dbReference type="CDD" id="cd00180">
    <property type="entry name" value="PKc"/>
    <property type="match status" value="1"/>
</dbReference>
<dbReference type="Gene3D" id="3.30.30.30">
    <property type="match status" value="1"/>
</dbReference>
<dbReference type="PANTHER" id="PTHR45639">
    <property type="entry name" value="HSC70CB, ISOFORM G-RELATED"/>
    <property type="match status" value="1"/>
</dbReference>
<keyword evidence="2 3" id="KW-0067">ATP-binding</keyword>
<dbReference type="SUPFAM" id="SSF53067">
    <property type="entry name" value="Actin-like ATPase domain"/>
    <property type="match status" value="2"/>
</dbReference>
<dbReference type="Gene3D" id="3.30.420.40">
    <property type="match status" value="2"/>
</dbReference>
<dbReference type="Pfam" id="PF00012">
    <property type="entry name" value="HSP70"/>
    <property type="match status" value="1"/>
</dbReference>
<dbReference type="InterPro" id="IPR000719">
    <property type="entry name" value="Prot_kinase_dom"/>
</dbReference>
<dbReference type="Gene3D" id="1.10.510.10">
    <property type="entry name" value="Transferase(Phosphotransferase) domain 1"/>
    <property type="match status" value="1"/>
</dbReference>
<dbReference type="Pfam" id="PF00069">
    <property type="entry name" value="Pkinase"/>
    <property type="match status" value="1"/>
</dbReference>
<gene>
    <name evidence="6" type="ORF">SLS63_013717</name>
</gene>
<dbReference type="Gene3D" id="2.60.34.10">
    <property type="entry name" value="Substrate Binding Domain Of DNAk, Chain A, domain 1"/>
    <property type="match status" value="1"/>
</dbReference>
<organism evidence="6 7">
    <name type="scientific">Diaporthe eres</name>
    <name type="common">Phomopsis oblonga</name>
    <dbReference type="NCBI Taxonomy" id="83184"/>
    <lineage>
        <taxon>Eukaryota</taxon>
        <taxon>Fungi</taxon>
        <taxon>Dikarya</taxon>
        <taxon>Ascomycota</taxon>
        <taxon>Pezizomycotina</taxon>
        <taxon>Sordariomycetes</taxon>
        <taxon>Sordariomycetidae</taxon>
        <taxon>Diaporthales</taxon>
        <taxon>Diaporthaceae</taxon>
        <taxon>Diaporthe</taxon>
        <taxon>Diaporthe eres species complex</taxon>
    </lineage>
</organism>
<keyword evidence="7" id="KW-1185">Reference proteome</keyword>
<dbReference type="SUPFAM" id="SSF100920">
    <property type="entry name" value="Heat shock protein 70kD (HSP70), peptide-binding domain"/>
    <property type="match status" value="1"/>
</dbReference>
<keyword evidence="1 3" id="KW-0547">Nucleotide-binding</keyword>
<dbReference type="InterPro" id="IPR008271">
    <property type="entry name" value="Ser/Thr_kinase_AS"/>
</dbReference>
<feature type="binding site" evidence="3">
    <location>
        <position position="904"/>
    </location>
    <ligand>
        <name>ATP</name>
        <dbReference type="ChEBI" id="CHEBI:30616"/>
    </ligand>
</feature>
<feature type="region of interest" description="Disordered" evidence="4">
    <location>
        <begin position="713"/>
        <end position="752"/>
    </location>
</feature>
<dbReference type="PRINTS" id="PR00301">
    <property type="entry name" value="HEATSHOCK70"/>
</dbReference>
<dbReference type="Proteomes" id="UP001430848">
    <property type="component" value="Unassembled WGS sequence"/>
</dbReference>
<dbReference type="InterPro" id="IPR017441">
    <property type="entry name" value="Protein_kinase_ATP_BS"/>
</dbReference>
<feature type="domain" description="Protein kinase" evidence="5">
    <location>
        <begin position="875"/>
        <end position="1127"/>
    </location>
</feature>
<dbReference type="InterPro" id="IPR043129">
    <property type="entry name" value="ATPase_NBD"/>
</dbReference>
<name>A0ABR1NMT2_DIAER</name>
<dbReference type="PROSITE" id="PS00107">
    <property type="entry name" value="PROTEIN_KINASE_ATP"/>
    <property type="match status" value="1"/>
</dbReference>
<dbReference type="SMART" id="SM00220">
    <property type="entry name" value="S_TKc"/>
    <property type="match status" value="1"/>
</dbReference>
<accession>A0ABR1NMT2</accession>
<comment type="caution">
    <text evidence="6">The sequence shown here is derived from an EMBL/GenBank/DDBJ whole genome shotgun (WGS) entry which is preliminary data.</text>
</comment>
<dbReference type="Gene3D" id="3.90.640.10">
    <property type="entry name" value="Actin, Chain A, domain 4"/>
    <property type="match status" value="1"/>
</dbReference>
<dbReference type="EMBL" id="JAKNSF020000199">
    <property type="protein sequence ID" value="KAK7707689.1"/>
    <property type="molecule type" value="Genomic_DNA"/>
</dbReference>
<evidence type="ECO:0000259" key="5">
    <source>
        <dbReference type="PROSITE" id="PS50011"/>
    </source>
</evidence>
<evidence type="ECO:0000256" key="4">
    <source>
        <dbReference type="SAM" id="MobiDB-lite"/>
    </source>
</evidence>
<evidence type="ECO:0000256" key="1">
    <source>
        <dbReference type="ARBA" id="ARBA00022741"/>
    </source>
</evidence>
<sequence>MPFAIGIDLGTANIRAAVYRGGWMEFIPDEDGKRMMPSFIAFGKKSRLFGGAARGQAEYNAENTIYGIKPYLGKLKSPTRLENMRVERLPYRMEHSDDQEFRVEVKYLGRPQRFRLVELLAMLLAKVKRNAEAYLLERVHEAVISVPSYFNAEQRDNVQMAARLACLEVLCICTSIESIALHMYAALESNDPGANVRAGERTVVILDLGASSFNAGLVVVKDCSIRILAYASAPWLGGDEYASRIRQLIVKQLHSFYSGSGFHLDARLKYLVRAASEHAMKELTFNDRTVIKIKSAWNDDDFDWMVTLHEFTSVCSQLYRESCEQIKSLFAENMRDKSDVSEVIIVGGCSRIPGVQNAWSDFFGGMTLSEEFDTDLSEASGVAVNAAIRTGIAEIGTLSNLSIYGTLPASIGIGTFVPRTNLGIKVLGIMKPLMKPHTTSSMDKRVMTPIAKRHRPIPGKWERTFFVRELHSPLIEPLLYIYEGEQVSTKENILIGEVDLESLVSHSDPDTKLRVVVEIERFFHDIRFTAKNLETGLTAQFQRKAIITEQEVDLILSKLERLQRDDDEEADRVAERDAVVLELANIMGFDLDSCEMQSLRCILRLLKPFCTLLGQDESLDLETYGNVLKCIQDLVDGWETVTKRCALIDQLLAQLEEVRTELFEASETRKVVALQASVNSGEDWLRQYRNSKPWKYQSKRGRLSICNASDSNMVPSRDERVRTNTAPNITSQGSTPSLGSSSRGQGVERLFPDSGWNTGHRYSDAEVEEIAGYLRSKGREAWSRIPRIYAILRLIGYDSEELIDSFLQMDRTDIWFPFSDSTLPVAVSRVCRSKFLQTQDVVLSKSFRLEKGIGSDKQTSGKKHAHFGQGEPLPFRVVANLGGGAHGVVEKVVSTVSHREYARKLFRKPDIGKTETRTFVNELKILKRINHEHCVELIGSYSDPKYFALIMTPVADCDLEKFYKLASTSQDDKSLLRGFFGCLAGTLDYLHKQKVIHQDIKPQNILVKDHRVLLADFGISRSWEGLTRVLKGLSVTKMRKYFNDKTESSSFHDNIDSIPGWMGKLRGAAPRGDDVVLDWVTDMLQADPDSRLTPFEVFGRTVSEFEKSRVLFCGTCCLHGQDSDDGN</sequence>
<evidence type="ECO:0000256" key="2">
    <source>
        <dbReference type="ARBA" id="ARBA00022840"/>
    </source>
</evidence>
<dbReference type="InterPro" id="IPR029047">
    <property type="entry name" value="HSP70_peptide-bd_sf"/>
</dbReference>
<evidence type="ECO:0000313" key="6">
    <source>
        <dbReference type="EMBL" id="KAK7707689.1"/>
    </source>
</evidence>
<evidence type="ECO:0000256" key="3">
    <source>
        <dbReference type="PROSITE-ProRule" id="PRU10141"/>
    </source>
</evidence>